<dbReference type="Gene3D" id="3.30.420.40">
    <property type="match status" value="1"/>
</dbReference>
<name>A0A1E5Q5H5_9PROT</name>
<dbReference type="GO" id="GO:0016462">
    <property type="term" value="F:pyrophosphatase activity"/>
    <property type="evidence" value="ECO:0007669"/>
    <property type="project" value="TreeGrafter"/>
</dbReference>
<dbReference type="SUPFAM" id="SSF109604">
    <property type="entry name" value="HD-domain/PDEase-like"/>
    <property type="match status" value="1"/>
</dbReference>
<dbReference type="EMBL" id="MCGG01000048">
    <property type="protein sequence ID" value="OEJ65576.1"/>
    <property type="molecule type" value="Genomic_DNA"/>
</dbReference>
<dbReference type="Pfam" id="PF21697">
    <property type="entry name" value="Ppx_C"/>
    <property type="match status" value="1"/>
</dbReference>
<feature type="domain" description="Exopolyphosphatase C-terminal" evidence="2">
    <location>
        <begin position="328"/>
        <end position="496"/>
    </location>
</feature>
<dbReference type="STRING" id="28181.BEN30_14065"/>
<gene>
    <name evidence="3" type="ORF">BEN30_14065</name>
</gene>
<dbReference type="OrthoDB" id="3698573at2"/>
<evidence type="ECO:0000313" key="4">
    <source>
        <dbReference type="Proteomes" id="UP000095347"/>
    </source>
</evidence>
<proteinExistence type="predicted"/>
<dbReference type="Gene3D" id="3.30.420.150">
    <property type="entry name" value="Exopolyphosphatase. Domain 2"/>
    <property type="match status" value="1"/>
</dbReference>
<evidence type="ECO:0000313" key="3">
    <source>
        <dbReference type="EMBL" id="OEJ65576.1"/>
    </source>
</evidence>
<dbReference type="AlphaFoldDB" id="A0A1E5Q5H5"/>
<dbReference type="InterPro" id="IPR048951">
    <property type="entry name" value="Ppx_C"/>
</dbReference>
<dbReference type="Proteomes" id="UP000095347">
    <property type="component" value="Unassembled WGS sequence"/>
</dbReference>
<dbReference type="Gene3D" id="1.10.3210.10">
    <property type="entry name" value="Hypothetical protein af1432"/>
    <property type="match status" value="1"/>
</dbReference>
<keyword evidence="4" id="KW-1185">Reference proteome</keyword>
<dbReference type="PANTHER" id="PTHR30005:SF0">
    <property type="entry name" value="RETROGRADE REGULATION PROTEIN 2"/>
    <property type="match status" value="1"/>
</dbReference>
<dbReference type="InterPro" id="IPR043129">
    <property type="entry name" value="ATPase_NBD"/>
</dbReference>
<accession>A0A1E5Q5H5</accession>
<dbReference type="PANTHER" id="PTHR30005">
    <property type="entry name" value="EXOPOLYPHOSPHATASE"/>
    <property type="match status" value="1"/>
</dbReference>
<feature type="domain" description="Ppx/GppA phosphatase N-terminal" evidence="1">
    <location>
        <begin position="32"/>
        <end position="309"/>
    </location>
</feature>
<dbReference type="InterPro" id="IPR050273">
    <property type="entry name" value="GppA/Ppx_hydrolase"/>
</dbReference>
<dbReference type="CDD" id="cd24052">
    <property type="entry name" value="ASKHA_NBD_HpPPX-GppA-like"/>
    <property type="match status" value="1"/>
</dbReference>
<dbReference type="Pfam" id="PF02541">
    <property type="entry name" value="Ppx-GppA"/>
    <property type="match status" value="1"/>
</dbReference>
<organism evidence="3 4">
    <name type="scientific">Magnetovibrio blakemorei</name>
    <dbReference type="NCBI Taxonomy" id="28181"/>
    <lineage>
        <taxon>Bacteria</taxon>
        <taxon>Pseudomonadati</taxon>
        <taxon>Pseudomonadota</taxon>
        <taxon>Alphaproteobacteria</taxon>
        <taxon>Rhodospirillales</taxon>
        <taxon>Magnetovibrionaceae</taxon>
        <taxon>Magnetovibrio</taxon>
    </lineage>
</organism>
<sequence>MRMNKLTTVEPGQAHGRVAVVDIGSNTVRLVVYDVPTRLPIPMYNEKAQCALGRGLGASGKLSPQGVDCALSSIKRFVGLAKAMGVEDLELVATAAVRDASDGPQFIADIFAATQQTVSVLSGEDEAKYAALGLLMGVPHADGLIGDLGGGSLDLVGLDNGVFNKSATYGFGHIRLSEISEGNPERARAIVFEELSKLAWLKDIRGRTLYAAGGSWRALARILIDQTNHPLHVVDNFSLPAKAVLKVLHVISTAGPNSLEKIPGVPSKRVETLPFAAAALESLLLVTEAAQLQFSGFGMREGVLLSCLPDDLRHQDPLLAACKTMSERTGRFKVKGREMLEWMTPIFADESHDEYRLRYAACLLSDVGWNEHPDYRAEHSFIRVLRVPYAGLTHTDRALLAATVYVRGNGNLDDQLIRPILGLLDEAQLSWIKVTGLALRLGHTISGSAPGVLSKTQLVVSHDQLLLCIAPDDRDTLLSEAVQRRLKTLGRALGLKGTVD</sequence>
<protein>
    <submittedName>
        <fullName evidence="3">Uncharacterized protein</fullName>
    </submittedName>
</protein>
<dbReference type="SUPFAM" id="SSF53067">
    <property type="entry name" value="Actin-like ATPase domain"/>
    <property type="match status" value="2"/>
</dbReference>
<reference evidence="4" key="1">
    <citation type="submission" date="2016-07" db="EMBL/GenBank/DDBJ databases">
        <authorList>
            <person name="Florea S."/>
            <person name="Webb J.S."/>
            <person name="Jaromczyk J."/>
            <person name="Schardl C.L."/>
        </authorList>
    </citation>
    <scope>NUCLEOTIDE SEQUENCE [LARGE SCALE GENOMIC DNA]</scope>
    <source>
        <strain evidence="4">MV-1</strain>
    </source>
</reference>
<evidence type="ECO:0000259" key="1">
    <source>
        <dbReference type="Pfam" id="PF02541"/>
    </source>
</evidence>
<evidence type="ECO:0000259" key="2">
    <source>
        <dbReference type="Pfam" id="PF21697"/>
    </source>
</evidence>
<dbReference type="InterPro" id="IPR003695">
    <property type="entry name" value="Ppx_GppA_N"/>
</dbReference>
<comment type="caution">
    <text evidence="3">The sequence shown here is derived from an EMBL/GenBank/DDBJ whole genome shotgun (WGS) entry which is preliminary data.</text>
</comment>